<dbReference type="AlphaFoldDB" id="A0A497XL74"/>
<accession>A0A497XL74</accession>
<name>A0A497XL74_9SPHI</name>
<organism evidence="1 2">
    <name type="scientific">Pedobacter alluvionis</name>
    <dbReference type="NCBI Taxonomy" id="475253"/>
    <lineage>
        <taxon>Bacteria</taxon>
        <taxon>Pseudomonadati</taxon>
        <taxon>Bacteroidota</taxon>
        <taxon>Sphingobacteriia</taxon>
        <taxon>Sphingobacteriales</taxon>
        <taxon>Sphingobacteriaceae</taxon>
        <taxon>Pedobacter</taxon>
    </lineage>
</organism>
<evidence type="ECO:0000313" key="1">
    <source>
        <dbReference type="EMBL" id="RLJ69334.1"/>
    </source>
</evidence>
<dbReference type="Proteomes" id="UP000273898">
    <property type="component" value="Unassembled WGS sequence"/>
</dbReference>
<evidence type="ECO:0000313" key="2">
    <source>
        <dbReference type="Proteomes" id="UP000273898"/>
    </source>
</evidence>
<gene>
    <name evidence="1" type="ORF">BCL90_5256</name>
</gene>
<protein>
    <submittedName>
        <fullName evidence="1">Uncharacterized protein</fullName>
    </submittedName>
</protein>
<sequence length="40" mass="4619">MSCFFVLTELNNIQGAYDLKVFSSKIVEPENVQLELERTL</sequence>
<reference evidence="1 2" key="1">
    <citation type="submission" date="2018-10" db="EMBL/GenBank/DDBJ databases">
        <title>Genomic Encyclopedia of Archaeal and Bacterial Type Strains, Phase II (KMG-II): from individual species to whole genera.</title>
        <authorList>
            <person name="Goeker M."/>
        </authorList>
    </citation>
    <scope>NUCLEOTIDE SEQUENCE [LARGE SCALE GENOMIC DNA]</scope>
    <source>
        <strain evidence="1 2">DSM 19624</strain>
    </source>
</reference>
<proteinExistence type="predicted"/>
<comment type="caution">
    <text evidence="1">The sequence shown here is derived from an EMBL/GenBank/DDBJ whole genome shotgun (WGS) entry which is preliminary data.</text>
</comment>
<dbReference type="EMBL" id="RCCK01000017">
    <property type="protein sequence ID" value="RLJ69334.1"/>
    <property type="molecule type" value="Genomic_DNA"/>
</dbReference>